<protein>
    <recommendedName>
        <fullName evidence="3">DUF2381 family protein</fullName>
    </recommendedName>
</protein>
<dbReference type="EMBL" id="CP022098">
    <property type="protein sequence ID" value="ATB40324.1"/>
    <property type="molecule type" value="Genomic_DNA"/>
</dbReference>
<dbReference type="InterPro" id="IPR011754">
    <property type="entry name" value="Mxa_paralog_2268"/>
</dbReference>
<organism evidence="1 2">
    <name type="scientific">Cystobacter fuscus</name>
    <dbReference type="NCBI Taxonomy" id="43"/>
    <lineage>
        <taxon>Bacteria</taxon>
        <taxon>Pseudomonadati</taxon>
        <taxon>Myxococcota</taxon>
        <taxon>Myxococcia</taxon>
        <taxon>Myxococcales</taxon>
        <taxon>Cystobacterineae</taxon>
        <taxon>Archangiaceae</taxon>
        <taxon>Cystobacter</taxon>
    </lineage>
</organism>
<accession>A0A250J8U4</accession>
<reference evidence="1 2" key="1">
    <citation type="submission" date="2017-06" db="EMBL/GenBank/DDBJ databases">
        <title>Sequencing and comparative analysis of myxobacterial genomes.</title>
        <authorList>
            <person name="Rupp O."/>
            <person name="Goesmann A."/>
            <person name="Sogaard-Andersen L."/>
        </authorList>
    </citation>
    <scope>NUCLEOTIDE SEQUENCE [LARGE SCALE GENOMIC DNA]</scope>
    <source>
        <strain evidence="1 2">DSM 52655</strain>
    </source>
</reference>
<dbReference type="KEGG" id="cfus:CYFUS_005773"/>
<evidence type="ECO:0000313" key="1">
    <source>
        <dbReference type="EMBL" id="ATB40324.1"/>
    </source>
</evidence>
<dbReference type="Proteomes" id="UP000217257">
    <property type="component" value="Chromosome"/>
</dbReference>
<dbReference type="RefSeq" id="WP_157758726.1">
    <property type="nucleotide sequence ID" value="NZ_CP022098.1"/>
</dbReference>
<gene>
    <name evidence="1" type="ORF">CYFUS_005773</name>
</gene>
<dbReference type="NCBIfam" id="TIGR02268">
    <property type="entry name" value="Myxococcus xanthus paralogous family TIGR02268"/>
    <property type="match status" value="1"/>
</dbReference>
<evidence type="ECO:0000313" key="2">
    <source>
        <dbReference type="Proteomes" id="UP000217257"/>
    </source>
</evidence>
<evidence type="ECO:0008006" key="3">
    <source>
        <dbReference type="Google" id="ProtNLM"/>
    </source>
</evidence>
<dbReference type="Pfam" id="PF09544">
    <property type="entry name" value="DUF2381"/>
    <property type="match status" value="1"/>
</dbReference>
<proteinExistence type="predicted"/>
<sequence>MLTLLASWLLASSPLPSSPAEQRPSDDCEDIRRLELSPPVLSPPRICVSPGTLTGVIFDHPVVVELQEEVRFVEITRGRMGIAFIPPRDLRPGETLRLTAVLGVGETSQNLTFVLVAHPGHGSHQIEVSYNQRSWQSMNDALSQALLANRRLSAEKAALAEEGTRMRAQLAQPTGLCGAYAGGQLSQRGITSRRIDVPPVPAVALGALEAAGYRGSSNIAVEIMLTHQTPEPWSLEKATLVNERGETLNALRHRQVGPLPPGEKLPVFVEFDPTDFTLGKATLTLTGTGGRTLTLPNVVFP</sequence>
<name>A0A250J8U4_9BACT</name>
<dbReference type="AlphaFoldDB" id="A0A250J8U4"/>